<gene>
    <name evidence="3" type="ORF">EKJ_14950</name>
</gene>
<keyword evidence="4" id="KW-1185">Reference proteome</keyword>
<evidence type="ECO:0000313" key="3">
    <source>
        <dbReference type="EMBL" id="BBI20648.1"/>
    </source>
</evidence>
<feature type="region of interest" description="Disordered" evidence="1">
    <location>
        <begin position="29"/>
        <end position="91"/>
    </location>
</feature>
<dbReference type="EMBL" id="AP019389">
    <property type="protein sequence ID" value="BBI20648.1"/>
    <property type="molecule type" value="Genomic_DNA"/>
</dbReference>
<protein>
    <recommendedName>
        <fullName evidence="5">Antifreeze glycopeptide polyprotein</fullName>
    </recommendedName>
</protein>
<sequence>MKAAWMIGGAALALSSAMVLAQEAPVDLLPPGFDDPAPAPTPTPRATRAPTPTPTQASPGEVADPGTVGQQPGEIVQPLPLPGETPSADLDLTNLPSLEELESMSTDDLDELLGLKPKFDIPPAARRSMERVGLLDVQEGGLPAASLARQPAGLVRAVLAGTTQPMVSRWGHILLRRALASRLAAPEGMSAVEFATLRARALNTLGEHVVARALVQDIDTANYSPALTNAAIDAYIGSADIVGACPAVRLVETPRDDAQWQMLAGICNAYAGEATRAQNDLRRLLSRTEEDRIDVLLAQRFAGSAGRGRRAVTIEWDDTGTLTPWRFAMANALGEPVPEALLEEAAPELLRTAALTPALTPVQRARGADIAASSGILSSSAMVDLYSQIFAEEGVQGDAAITASRLREAYVGADPLRRLSAIRDIWSGGGDYSYGRMVLTAYAAARLPVAEEIGEEADGLIASMLAAGLDGDAMGWASQVDNGSEAWALLALANPSSAAMVSGGDFDSFVDDDESARQHKSRMLLAGLAGLERIASADVAQFSERLAVDFAAPTRWTRLIDRAAEVDNAALVAMLAGLGMQGEGWDRMTARHLFHIVSALRRVGLEAEARMIAAEAVARA</sequence>
<reference evidence="3 4" key="1">
    <citation type="submission" date="2019-01" db="EMBL/GenBank/DDBJ databases">
        <title>Complete genome sequence of Erythrobacter flavus KJ5.</title>
        <authorList>
            <person name="Kanesaki Y."/>
            <person name="Brotosudarmo T."/>
            <person name="Moriuchi R."/>
            <person name="Awai K."/>
        </authorList>
    </citation>
    <scope>NUCLEOTIDE SEQUENCE [LARGE SCALE GENOMIC DNA]</scope>
    <source>
        <strain evidence="3 4">KJ5</strain>
    </source>
</reference>
<accession>A0A3T1CIF0</accession>
<dbReference type="RefSeq" id="WP_130586435.1">
    <property type="nucleotide sequence ID" value="NZ_AP019389.1"/>
</dbReference>
<feature type="chain" id="PRO_5019482486" description="Antifreeze glycopeptide polyprotein" evidence="2">
    <location>
        <begin position="22"/>
        <end position="620"/>
    </location>
</feature>
<evidence type="ECO:0000256" key="2">
    <source>
        <dbReference type="SAM" id="SignalP"/>
    </source>
</evidence>
<evidence type="ECO:0000256" key="1">
    <source>
        <dbReference type="SAM" id="MobiDB-lite"/>
    </source>
</evidence>
<dbReference type="Proteomes" id="UP000290057">
    <property type="component" value="Chromosome"/>
</dbReference>
<organism evidence="3 4">
    <name type="scientific">Qipengyuania flava</name>
    <dbReference type="NCBI Taxonomy" id="192812"/>
    <lineage>
        <taxon>Bacteria</taxon>
        <taxon>Pseudomonadati</taxon>
        <taxon>Pseudomonadota</taxon>
        <taxon>Alphaproteobacteria</taxon>
        <taxon>Sphingomonadales</taxon>
        <taxon>Erythrobacteraceae</taxon>
        <taxon>Qipengyuania</taxon>
    </lineage>
</organism>
<feature type="signal peptide" evidence="2">
    <location>
        <begin position="1"/>
        <end position="21"/>
    </location>
</feature>
<evidence type="ECO:0000313" key="4">
    <source>
        <dbReference type="Proteomes" id="UP000290057"/>
    </source>
</evidence>
<keyword evidence="2" id="KW-0732">Signal</keyword>
<proteinExistence type="predicted"/>
<evidence type="ECO:0008006" key="5">
    <source>
        <dbReference type="Google" id="ProtNLM"/>
    </source>
</evidence>
<name>A0A3T1CIF0_9SPHN</name>
<dbReference type="AlphaFoldDB" id="A0A3T1CIF0"/>